<dbReference type="AlphaFoldDB" id="A0A232FAH3"/>
<protein>
    <submittedName>
        <fullName evidence="1">Uncharacterized protein</fullName>
    </submittedName>
</protein>
<name>A0A232FAH3_9HYME</name>
<proteinExistence type="predicted"/>
<evidence type="ECO:0000313" key="1">
    <source>
        <dbReference type="EMBL" id="OXU27327.1"/>
    </source>
</evidence>
<dbReference type="Proteomes" id="UP000215335">
    <property type="component" value="Unassembled WGS sequence"/>
</dbReference>
<sequence length="327" mass="38192">MKATKCTLQRDLNRNVCYLEFITPDYLSPIIGHSKQLDTTYGLVDRTGRRKDRENEKLMRESESRAVKVVGGLCDAIAASSAAVASRQPSSFALQFSVGYVEARWCDVHCNLVLRIKYVVMCKYYAVTLDLQLNFWQNLKKTTALFIKFVARRFRLVTSRYSAEALGKLHQSTYENNINFLNEFVELFTNLKVDFKEDFKPFQKEVSRDDRTHESIGEEKPLRLWIAGVKQMRPTNLGARRLVTRYHGNSSGHFNTWKKKKKKKTENLRDEIFFRRMHRYRTPGARSQRQELKIERAGHVSLRARIGESRVRIRRFRGGSGRRDHSS</sequence>
<gene>
    <name evidence="1" type="ORF">TSAR_013288</name>
</gene>
<dbReference type="EMBL" id="NNAY01000624">
    <property type="protein sequence ID" value="OXU27327.1"/>
    <property type="molecule type" value="Genomic_DNA"/>
</dbReference>
<organism evidence="1 2">
    <name type="scientific">Trichomalopsis sarcophagae</name>
    <dbReference type="NCBI Taxonomy" id="543379"/>
    <lineage>
        <taxon>Eukaryota</taxon>
        <taxon>Metazoa</taxon>
        <taxon>Ecdysozoa</taxon>
        <taxon>Arthropoda</taxon>
        <taxon>Hexapoda</taxon>
        <taxon>Insecta</taxon>
        <taxon>Pterygota</taxon>
        <taxon>Neoptera</taxon>
        <taxon>Endopterygota</taxon>
        <taxon>Hymenoptera</taxon>
        <taxon>Apocrita</taxon>
        <taxon>Proctotrupomorpha</taxon>
        <taxon>Chalcidoidea</taxon>
        <taxon>Pteromalidae</taxon>
        <taxon>Pteromalinae</taxon>
        <taxon>Trichomalopsis</taxon>
    </lineage>
</organism>
<evidence type="ECO:0000313" key="2">
    <source>
        <dbReference type="Proteomes" id="UP000215335"/>
    </source>
</evidence>
<keyword evidence="2" id="KW-1185">Reference proteome</keyword>
<reference evidence="1 2" key="1">
    <citation type="journal article" date="2017" name="Curr. Biol.">
        <title>The Evolution of Venom by Co-option of Single-Copy Genes.</title>
        <authorList>
            <person name="Martinson E.O."/>
            <person name="Mrinalini"/>
            <person name="Kelkar Y.D."/>
            <person name="Chang C.H."/>
            <person name="Werren J.H."/>
        </authorList>
    </citation>
    <scope>NUCLEOTIDE SEQUENCE [LARGE SCALE GENOMIC DNA]</scope>
    <source>
        <strain evidence="1 2">Alberta</strain>
        <tissue evidence="1">Whole body</tissue>
    </source>
</reference>
<comment type="caution">
    <text evidence="1">The sequence shown here is derived from an EMBL/GenBank/DDBJ whole genome shotgun (WGS) entry which is preliminary data.</text>
</comment>
<accession>A0A232FAH3</accession>